<gene>
    <name evidence="1" type="ORF">US52_C0006G0004</name>
</gene>
<evidence type="ECO:0000313" key="2">
    <source>
        <dbReference type="Proteomes" id="UP000034852"/>
    </source>
</evidence>
<dbReference type="EMBL" id="LBTH01000006">
    <property type="protein sequence ID" value="KKQ36174.1"/>
    <property type="molecule type" value="Genomic_DNA"/>
</dbReference>
<dbReference type="AlphaFoldDB" id="A0A0G0JHD6"/>
<accession>A0A0G0JHD6</accession>
<organism evidence="1 2">
    <name type="scientific">candidate division WS6 bacterium GW2011_GWA2_37_6</name>
    <dbReference type="NCBI Taxonomy" id="1619087"/>
    <lineage>
        <taxon>Bacteria</taxon>
        <taxon>Candidatus Dojkabacteria</taxon>
    </lineage>
</organism>
<sequence length="59" mass="6942">MYRQTDQSLIKYEIESTKNNNIISVLSDSNVIITNTFELYDSSEDYDSYFDISNIFDEV</sequence>
<proteinExistence type="predicted"/>
<name>A0A0G0JHD6_9BACT</name>
<protein>
    <submittedName>
        <fullName evidence="1">Uncharacterized protein</fullName>
    </submittedName>
</protein>
<comment type="caution">
    <text evidence="1">The sequence shown here is derived from an EMBL/GenBank/DDBJ whole genome shotgun (WGS) entry which is preliminary data.</text>
</comment>
<reference evidence="1 2" key="1">
    <citation type="journal article" date="2015" name="Nature">
        <title>rRNA introns, odd ribosomes, and small enigmatic genomes across a large radiation of phyla.</title>
        <authorList>
            <person name="Brown C.T."/>
            <person name="Hug L.A."/>
            <person name="Thomas B.C."/>
            <person name="Sharon I."/>
            <person name="Castelle C.J."/>
            <person name="Singh A."/>
            <person name="Wilkins M.J."/>
            <person name="Williams K.H."/>
            <person name="Banfield J.F."/>
        </authorList>
    </citation>
    <scope>NUCLEOTIDE SEQUENCE [LARGE SCALE GENOMIC DNA]</scope>
</reference>
<dbReference type="Proteomes" id="UP000034852">
    <property type="component" value="Unassembled WGS sequence"/>
</dbReference>
<evidence type="ECO:0000313" key="1">
    <source>
        <dbReference type="EMBL" id="KKQ36174.1"/>
    </source>
</evidence>